<dbReference type="AlphaFoldDB" id="A0A4Q4IVK5"/>
<sequence length="147" mass="16720">MLMPMLEAARQLSVTIPTVARLARLGWFAVESKPTAYSTVQTLRRTEIEAFRKRFVSAKELARLLPEAALIISVHGYLRKAGVTPAIAGGRRLQPLYDREIAERTIRDLLLIPTTARYRRYTVAEPELDHQAKQERLATGWFTSEEV</sequence>
<reference evidence="1 2" key="1">
    <citation type="submission" date="2019-02" db="EMBL/GenBank/DDBJ databases">
        <authorList>
            <person name="Feng G."/>
        </authorList>
    </citation>
    <scope>NUCLEOTIDE SEQUENCE [LARGE SCALE GENOMIC DNA]</scope>
    <source>
        <strain evidence="1 2">DSM 26779</strain>
    </source>
</reference>
<gene>
    <name evidence="1" type="ORF">EWH08_18725</name>
</gene>
<proteinExistence type="predicted"/>
<dbReference type="Proteomes" id="UP000292734">
    <property type="component" value="Unassembled WGS sequence"/>
</dbReference>
<dbReference type="RefSeq" id="WP_037443999.1">
    <property type="nucleotide sequence ID" value="NZ_JACBZE010000014.1"/>
</dbReference>
<organism evidence="1 2">
    <name type="scientific">Sphingobium indicum</name>
    <dbReference type="NCBI Taxonomy" id="332055"/>
    <lineage>
        <taxon>Bacteria</taxon>
        <taxon>Pseudomonadati</taxon>
        <taxon>Pseudomonadota</taxon>
        <taxon>Alphaproteobacteria</taxon>
        <taxon>Sphingomonadales</taxon>
        <taxon>Sphingomonadaceae</taxon>
        <taxon>Sphingobium</taxon>
    </lineage>
</organism>
<accession>A0A4Q4IVK5</accession>
<evidence type="ECO:0000313" key="2">
    <source>
        <dbReference type="Proteomes" id="UP000292734"/>
    </source>
</evidence>
<name>A0A4Q4IVK5_9SPHN</name>
<dbReference type="EMBL" id="SEOM01000012">
    <property type="protein sequence ID" value="RYL97447.1"/>
    <property type="molecule type" value="Genomic_DNA"/>
</dbReference>
<protein>
    <submittedName>
        <fullName evidence="1">Uncharacterized protein</fullName>
    </submittedName>
</protein>
<evidence type="ECO:0000313" key="1">
    <source>
        <dbReference type="EMBL" id="RYL97447.1"/>
    </source>
</evidence>
<comment type="caution">
    <text evidence="1">The sequence shown here is derived from an EMBL/GenBank/DDBJ whole genome shotgun (WGS) entry which is preliminary data.</text>
</comment>